<dbReference type="Proteomes" id="UP000265000">
    <property type="component" value="Unplaced"/>
</dbReference>
<sequence length="124" mass="13783">MDSYAVETKRVPPIALKRKIHLSILYTHLSTQGCEEGGAYLQRRTPWTGCQSITGLVSAKIAERQLGGWLFHFYIPAAFICIVHKLHSCFSCVALCWPVIDCDLSRVLPASHSMSAGDRNQLPP</sequence>
<dbReference type="Ensembl" id="ENSFHET00000016076.1">
    <property type="protein sequence ID" value="ENSFHEP00000000096.1"/>
    <property type="gene ID" value="ENSFHEG00000023375.1"/>
</dbReference>
<name>A0A3Q2NMJ4_FUNHE</name>
<evidence type="ECO:0000313" key="2">
    <source>
        <dbReference type="Proteomes" id="UP000265000"/>
    </source>
</evidence>
<protein>
    <submittedName>
        <fullName evidence="1">Uncharacterized protein</fullName>
    </submittedName>
</protein>
<evidence type="ECO:0000313" key="1">
    <source>
        <dbReference type="Ensembl" id="ENSFHEP00000000096.1"/>
    </source>
</evidence>
<keyword evidence="2" id="KW-1185">Reference proteome</keyword>
<reference evidence="1" key="1">
    <citation type="submission" date="2025-08" db="UniProtKB">
        <authorList>
            <consortium name="Ensembl"/>
        </authorList>
    </citation>
    <scope>IDENTIFICATION</scope>
</reference>
<organism evidence="1 2">
    <name type="scientific">Fundulus heteroclitus</name>
    <name type="common">Killifish</name>
    <name type="synonym">Mummichog</name>
    <dbReference type="NCBI Taxonomy" id="8078"/>
    <lineage>
        <taxon>Eukaryota</taxon>
        <taxon>Metazoa</taxon>
        <taxon>Chordata</taxon>
        <taxon>Craniata</taxon>
        <taxon>Vertebrata</taxon>
        <taxon>Euteleostomi</taxon>
        <taxon>Actinopterygii</taxon>
        <taxon>Neopterygii</taxon>
        <taxon>Teleostei</taxon>
        <taxon>Neoteleostei</taxon>
        <taxon>Acanthomorphata</taxon>
        <taxon>Ovalentaria</taxon>
        <taxon>Atherinomorphae</taxon>
        <taxon>Cyprinodontiformes</taxon>
        <taxon>Fundulidae</taxon>
        <taxon>Fundulus</taxon>
    </lineage>
</organism>
<dbReference type="AlphaFoldDB" id="A0A3Q2NMJ4"/>
<proteinExistence type="predicted"/>
<reference evidence="1" key="2">
    <citation type="submission" date="2025-09" db="UniProtKB">
        <authorList>
            <consortium name="Ensembl"/>
        </authorList>
    </citation>
    <scope>IDENTIFICATION</scope>
</reference>
<accession>A0A3Q2NMJ4</accession>